<dbReference type="EMBL" id="CWQY01000048">
    <property type="protein sequence ID" value="CSD30772.1"/>
    <property type="molecule type" value="Genomic_DNA"/>
</dbReference>
<sequence>MPLARSTPPNMPPAPVTKITAQMGASESPHSFSRRAMP</sequence>
<feature type="compositionally biased region" description="Polar residues" evidence="1">
    <location>
        <begin position="19"/>
        <end position="31"/>
    </location>
</feature>
<accession>A0A656ARZ0</accession>
<protein>
    <submittedName>
        <fullName evidence="2">Uncharacterized protein</fullName>
    </submittedName>
</protein>
<dbReference type="Proteomes" id="UP000041770">
    <property type="component" value="Unassembled WGS sequence"/>
</dbReference>
<dbReference type="AlphaFoldDB" id="A0A656ARZ0"/>
<proteinExistence type="predicted"/>
<evidence type="ECO:0000313" key="3">
    <source>
        <dbReference type="Proteomes" id="UP000041770"/>
    </source>
</evidence>
<gene>
    <name evidence="2" type="ORF">ERS013200_03846</name>
</gene>
<organism evidence="2 3">
    <name type="scientific">Vibrio cholerae</name>
    <dbReference type="NCBI Taxonomy" id="666"/>
    <lineage>
        <taxon>Bacteria</taxon>
        <taxon>Pseudomonadati</taxon>
        <taxon>Pseudomonadota</taxon>
        <taxon>Gammaproteobacteria</taxon>
        <taxon>Vibrionales</taxon>
        <taxon>Vibrionaceae</taxon>
        <taxon>Vibrio</taxon>
    </lineage>
</organism>
<reference evidence="2 3" key="1">
    <citation type="submission" date="2015-07" db="EMBL/GenBank/DDBJ databases">
        <authorList>
            <consortium name="Pathogen Informatics"/>
        </authorList>
    </citation>
    <scope>NUCLEOTIDE SEQUENCE [LARGE SCALE GENOMIC DNA]</scope>
    <source>
        <strain evidence="2 3">A316</strain>
    </source>
</reference>
<evidence type="ECO:0000256" key="1">
    <source>
        <dbReference type="SAM" id="MobiDB-lite"/>
    </source>
</evidence>
<name>A0A656ARZ0_VIBCL</name>
<feature type="region of interest" description="Disordered" evidence="1">
    <location>
        <begin position="1"/>
        <end position="38"/>
    </location>
</feature>
<evidence type="ECO:0000313" key="2">
    <source>
        <dbReference type="EMBL" id="CSD30772.1"/>
    </source>
</evidence>